<feature type="binding site" evidence="12">
    <location>
        <position position="125"/>
    </location>
    <ligand>
        <name>Fe-coproporphyrin III</name>
        <dbReference type="ChEBI" id="CHEBI:68438"/>
    </ligand>
</feature>
<evidence type="ECO:0000256" key="9">
    <source>
        <dbReference type="ARBA" id="ARBA00023239"/>
    </source>
</evidence>
<evidence type="ECO:0000313" key="15">
    <source>
        <dbReference type="Proteomes" id="UP000248646"/>
    </source>
</evidence>
<keyword evidence="10 12" id="KW-0627">Porphyrin biosynthesis</keyword>
<reference evidence="14 15" key="1">
    <citation type="submission" date="2018-06" db="EMBL/GenBank/DDBJ databases">
        <title>Genomic Encyclopedia of Type Strains, Phase IV (KMG-IV): sequencing the most valuable type-strain genomes for metagenomic binning, comparative biology and taxonomic classification.</title>
        <authorList>
            <person name="Goeker M."/>
        </authorList>
    </citation>
    <scope>NUCLEOTIDE SEQUENCE [LARGE SCALE GENOMIC DNA]</scope>
    <source>
        <strain evidence="14 15">DSM 5</strain>
    </source>
</reference>
<evidence type="ECO:0000256" key="4">
    <source>
        <dbReference type="ARBA" id="ARBA00019484"/>
    </source>
</evidence>
<dbReference type="EMBL" id="QKZI01000003">
    <property type="protein sequence ID" value="PZX04938.1"/>
    <property type="molecule type" value="Genomic_DNA"/>
</dbReference>
<dbReference type="EC" id="4.99.1.9" evidence="3 12"/>
<dbReference type="InterPro" id="IPR019772">
    <property type="entry name" value="Ferrochelatase_AS"/>
</dbReference>
<dbReference type="CDD" id="cd03411">
    <property type="entry name" value="Ferrochelatase_N"/>
    <property type="match status" value="1"/>
</dbReference>
<evidence type="ECO:0000256" key="2">
    <source>
        <dbReference type="ARBA" id="ARBA00007718"/>
    </source>
</evidence>
<feature type="binding site" evidence="12">
    <location>
        <position position="54"/>
    </location>
    <ligand>
        <name>Fe-coproporphyrin III</name>
        <dbReference type="ChEBI" id="CHEBI:68438"/>
    </ligand>
</feature>
<keyword evidence="5 12" id="KW-0963">Cytoplasm</keyword>
<evidence type="ECO:0000256" key="13">
    <source>
        <dbReference type="RuleBase" id="RU000607"/>
    </source>
</evidence>
<dbReference type="Gene3D" id="3.40.50.1400">
    <property type="match status" value="2"/>
</dbReference>
<comment type="similarity">
    <text evidence="2 12 13">Belongs to the ferrochelatase family.</text>
</comment>
<dbReference type="InterPro" id="IPR001015">
    <property type="entry name" value="Ferrochelatase"/>
</dbReference>
<dbReference type="NCBIfam" id="TIGR00109">
    <property type="entry name" value="hemH"/>
    <property type="match status" value="1"/>
</dbReference>
<evidence type="ECO:0000256" key="11">
    <source>
        <dbReference type="ARBA" id="ARBA00024536"/>
    </source>
</evidence>
<proteinExistence type="inferred from homology"/>
<evidence type="ECO:0000256" key="12">
    <source>
        <dbReference type="HAMAP-Rule" id="MF_00323"/>
    </source>
</evidence>
<comment type="function">
    <text evidence="12 13">Involved in coproporphyrin-dependent heme b biosynthesis. Catalyzes the insertion of ferrous iron into coproporphyrin III to form Fe-coproporphyrin III.</text>
</comment>
<evidence type="ECO:0000256" key="5">
    <source>
        <dbReference type="ARBA" id="ARBA00022490"/>
    </source>
</evidence>
<evidence type="ECO:0000256" key="10">
    <source>
        <dbReference type="ARBA" id="ARBA00023244"/>
    </source>
</evidence>
<dbReference type="PROSITE" id="PS00534">
    <property type="entry name" value="FERROCHELATASE"/>
    <property type="match status" value="1"/>
</dbReference>
<dbReference type="PANTHER" id="PTHR11108:SF1">
    <property type="entry name" value="FERROCHELATASE, MITOCHONDRIAL"/>
    <property type="match status" value="1"/>
</dbReference>
<dbReference type="GO" id="GO:0006783">
    <property type="term" value="P:heme biosynthetic process"/>
    <property type="evidence" value="ECO:0007669"/>
    <property type="project" value="UniProtKB-UniRule"/>
</dbReference>
<feature type="binding site" evidence="12">
    <location>
        <position position="183"/>
    </location>
    <ligand>
        <name>Fe(2+)</name>
        <dbReference type="ChEBI" id="CHEBI:29033"/>
    </ligand>
</feature>
<keyword evidence="7 12" id="KW-0408">Iron</keyword>
<dbReference type="GO" id="GO:0046872">
    <property type="term" value="F:metal ion binding"/>
    <property type="evidence" value="ECO:0007669"/>
    <property type="project" value="UniProtKB-UniRule"/>
</dbReference>
<keyword evidence="15" id="KW-1185">Reference proteome</keyword>
<dbReference type="SUPFAM" id="SSF53800">
    <property type="entry name" value="Chelatase"/>
    <property type="match status" value="1"/>
</dbReference>
<comment type="pathway">
    <text evidence="1 12 13">Porphyrin-containing compound metabolism; protoheme biosynthesis.</text>
</comment>
<dbReference type="RefSeq" id="WP_111439584.1">
    <property type="nucleotide sequence ID" value="NZ_QKZI01000003.1"/>
</dbReference>
<keyword evidence="9 12" id="KW-0456">Lyase</keyword>
<dbReference type="Proteomes" id="UP000248646">
    <property type="component" value="Unassembled WGS sequence"/>
</dbReference>
<dbReference type="NCBIfam" id="NF009095">
    <property type="entry name" value="PRK12435.1"/>
    <property type="match status" value="1"/>
</dbReference>
<evidence type="ECO:0000256" key="8">
    <source>
        <dbReference type="ARBA" id="ARBA00023133"/>
    </source>
</evidence>
<dbReference type="UniPathway" id="UPA00252"/>
<accession>A0A2W7MG81</accession>
<dbReference type="InterPro" id="IPR033659">
    <property type="entry name" value="Ferrochelatase_N"/>
</dbReference>
<comment type="caution">
    <text evidence="14">The sequence shown here is derived from an EMBL/GenBank/DDBJ whole genome shotgun (WGS) entry which is preliminary data.</text>
</comment>
<comment type="catalytic activity">
    <reaction evidence="11">
        <text>Fe-coproporphyrin III + 2 H(+) = coproporphyrin III + Fe(2+)</text>
        <dbReference type="Rhea" id="RHEA:49572"/>
        <dbReference type="ChEBI" id="CHEBI:15378"/>
        <dbReference type="ChEBI" id="CHEBI:29033"/>
        <dbReference type="ChEBI" id="CHEBI:68438"/>
        <dbReference type="ChEBI" id="CHEBI:131725"/>
        <dbReference type="EC" id="4.99.1.9"/>
    </reaction>
    <physiologicalReaction direction="right-to-left" evidence="11">
        <dbReference type="Rhea" id="RHEA:49574"/>
    </physiologicalReaction>
</comment>
<feature type="binding site" evidence="12">
    <location>
        <begin position="46"/>
        <end position="47"/>
    </location>
    <ligand>
        <name>Fe-coproporphyrin III</name>
        <dbReference type="ChEBI" id="CHEBI:68438"/>
    </ligand>
</feature>
<evidence type="ECO:0000313" key="14">
    <source>
        <dbReference type="EMBL" id="PZX04938.1"/>
    </source>
</evidence>
<dbReference type="OrthoDB" id="9776380at2"/>
<dbReference type="AlphaFoldDB" id="A0A2W7MG81"/>
<dbReference type="PANTHER" id="PTHR11108">
    <property type="entry name" value="FERROCHELATASE"/>
    <property type="match status" value="1"/>
</dbReference>
<feature type="binding site" description="axial binding residue" evidence="12">
    <location>
        <position position="13"/>
    </location>
    <ligand>
        <name>Fe-coproporphyrin III</name>
        <dbReference type="ChEBI" id="CHEBI:68438"/>
    </ligand>
    <ligandPart>
        <name>Fe</name>
        <dbReference type="ChEBI" id="CHEBI:18248"/>
    </ligandPart>
</feature>
<keyword evidence="8 12" id="KW-0350">Heme biosynthesis</keyword>
<evidence type="ECO:0000256" key="6">
    <source>
        <dbReference type="ARBA" id="ARBA00022723"/>
    </source>
</evidence>
<organism evidence="14 15">
    <name type="scientific">Psychrobacillus insolitus</name>
    <dbReference type="NCBI Taxonomy" id="1461"/>
    <lineage>
        <taxon>Bacteria</taxon>
        <taxon>Bacillati</taxon>
        <taxon>Bacillota</taxon>
        <taxon>Bacilli</taxon>
        <taxon>Bacillales</taxon>
        <taxon>Bacillaceae</taxon>
        <taxon>Psychrobacillus</taxon>
    </lineage>
</organism>
<sequence>MMKKTMGLLVMAYGTPNKEADIERYYTHIRRGRKPSEEQLADLTGRYQAIGGISPLAKITENQAQGLCDRLNEVQDEIDFKLYIGLKHIEPFLEDAVAEMHKDGITEAVSMVLAPHFSTFSIKSYNGRIKEEAEKLGNLTITSIESWYDEPKFIQYWNDKISAAFAAMTEEQRAKACLIVSAHSLPEKIKELGDPYPDQLQETADLIAQAAGVENYAIGWQSAGQTPEPWIGPDVQDLTRELAEQKGYTTFVYTPVGFVAEHLEVLYDNDYECKVVCDEIGATYVRPAMPNDQPQFIDAMADVVLKHLRA</sequence>
<dbReference type="GO" id="GO:0004325">
    <property type="term" value="F:ferrochelatase activity"/>
    <property type="evidence" value="ECO:0007669"/>
    <property type="project" value="UniProtKB-UniRule"/>
</dbReference>
<name>A0A2W7MG81_9BACI</name>
<comment type="subcellular location">
    <subcellularLocation>
        <location evidence="12 13">Cytoplasm</location>
    </subcellularLocation>
</comment>
<dbReference type="HAMAP" id="MF_00323">
    <property type="entry name" value="Ferrochelatase"/>
    <property type="match status" value="1"/>
</dbReference>
<dbReference type="CDD" id="cd00419">
    <property type="entry name" value="Ferrochelatase_C"/>
    <property type="match status" value="1"/>
</dbReference>
<evidence type="ECO:0000256" key="7">
    <source>
        <dbReference type="ARBA" id="ARBA00023004"/>
    </source>
</evidence>
<evidence type="ECO:0000256" key="3">
    <source>
        <dbReference type="ARBA" id="ARBA00013215"/>
    </source>
</evidence>
<protein>
    <recommendedName>
        <fullName evidence="4 12">Coproporphyrin III ferrochelatase</fullName>
        <ecNumber evidence="3 12">4.99.1.9</ecNumber>
    </recommendedName>
</protein>
<feature type="binding site" evidence="12">
    <location>
        <position position="30"/>
    </location>
    <ligand>
        <name>Fe-coproporphyrin III</name>
        <dbReference type="ChEBI" id="CHEBI:68438"/>
    </ligand>
</feature>
<gene>
    <name evidence="12" type="primary">cpfC</name>
    <name evidence="14" type="ORF">C7437_103189</name>
</gene>
<dbReference type="FunFam" id="3.40.50.1400:FF:000009">
    <property type="entry name" value="Ferrochelatase"/>
    <property type="match status" value="1"/>
</dbReference>
<keyword evidence="6 12" id="KW-0479">Metal-binding</keyword>
<dbReference type="Pfam" id="PF00762">
    <property type="entry name" value="Ferrochelatase"/>
    <property type="match status" value="1"/>
</dbReference>
<feature type="binding site" evidence="12">
    <location>
        <position position="264"/>
    </location>
    <ligand>
        <name>Fe(2+)</name>
        <dbReference type="ChEBI" id="CHEBI:29033"/>
    </ligand>
</feature>
<dbReference type="InterPro" id="IPR033644">
    <property type="entry name" value="Ferrochelatase_C"/>
</dbReference>
<evidence type="ECO:0000256" key="1">
    <source>
        <dbReference type="ARBA" id="ARBA00004744"/>
    </source>
</evidence>
<dbReference type="GO" id="GO:0005737">
    <property type="term" value="C:cytoplasm"/>
    <property type="evidence" value="ECO:0007669"/>
    <property type="project" value="UniProtKB-SubCell"/>
</dbReference>